<dbReference type="WBParaSite" id="GPLIN_000534400">
    <property type="protein sequence ID" value="GPLIN_000534400"/>
    <property type="gene ID" value="GPLIN_000534400"/>
</dbReference>
<dbReference type="Proteomes" id="UP000050741">
    <property type="component" value="Unassembled WGS sequence"/>
</dbReference>
<evidence type="ECO:0000313" key="1">
    <source>
        <dbReference type="Proteomes" id="UP000050741"/>
    </source>
</evidence>
<accession>A0A183BXK4</accession>
<evidence type="ECO:0000313" key="2">
    <source>
        <dbReference type="WBParaSite" id="GPLIN_000534400"/>
    </source>
</evidence>
<reference evidence="2" key="3">
    <citation type="submission" date="2016-06" db="UniProtKB">
        <authorList>
            <consortium name="WormBaseParasite"/>
        </authorList>
    </citation>
    <scope>IDENTIFICATION</scope>
</reference>
<keyword evidence="1" id="KW-1185">Reference proteome</keyword>
<protein>
    <submittedName>
        <fullName evidence="2">Hydrolase_4 domain-containing protein</fullName>
    </submittedName>
</protein>
<name>A0A183BXK4_GLOPA</name>
<sequence length="116" mass="13156">MLILWANVDYGQNFIKHLMNYLEKTAKANTKTLAPIILLHGYLASKALHYDQRKKCRDSSNLKWDEAQFMPMVQHRVGLRPGLDVITLTLTPITPITPFLSGVITYYAYGVTGIFA</sequence>
<dbReference type="AlphaFoldDB" id="A0A183BXK4"/>
<reference evidence="1" key="1">
    <citation type="submission" date="2013-12" db="EMBL/GenBank/DDBJ databases">
        <authorList>
            <person name="Aslett M."/>
        </authorList>
    </citation>
    <scope>NUCLEOTIDE SEQUENCE [LARGE SCALE GENOMIC DNA]</scope>
    <source>
        <strain evidence="1">Lindley</strain>
    </source>
</reference>
<reference evidence="1" key="2">
    <citation type="submission" date="2014-05" db="EMBL/GenBank/DDBJ databases">
        <title>The genome and life-stage specific transcriptomes of Globodera pallida elucidate key aspects of plant parasitism by a cyst nematode.</title>
        <authorList>
            <person name="Cotton J.A."/>
            <person name="Lilley C.J."/>
            <person name="Jones L.M."/>
            <person name="Kikuchi T."/>
            <person name="Reid A.J."/>
            <person name="Thorpe P."/>
            <person name="Tsai I.J."/>
            <person name="Beasley H."/>
            <person name="Blok V."/>
            <person name="Cock P.J.A."/>
            <person name="Van den Akker S.E."/>
            <person name="Holroyd N."/>
            <person name="Hunt M."/>
            <person name="Mantelin S."/>
            <person name="Naghra H."/>
            <person name="Pain A."/>
            <person name="Palomares-Rius J.E."/>
            <person name="Zarowiecki M."/>
            <person name="Berriman M."/>
            <person name="Jones J.T."/>
            <person name="Urwin P.E."/>
        </authorList>
    </citation>
    <scope>NUCLEOTIDE SEQUENCE [LARGE SCALE GENOMIC DNA]</scope>
    <source>
        <strain evidence="1">Lindley</strain>
    </source>
</reference>
<organism evidence="1 2">
    <name type="scientific">Globodera pallida</name>
    <name type="common">Potato cyst nematode worm</name>
    <name type="synonym">Heterodera pallida</name>
    <dbReference type="NCBI Taxonomy" id="36090"/>
    <lineage>
        <taxon>Eukaryota</taxon>
        <taxon>Metazoa</taxon>
        <taxon>Ecdysozoa</taxon>
        <taxon>Nematoda</taxon>
        <taxon>Chromadorea</taxon>
        <taxon>Rhabditida</taxon>
        <taxon>Tylenchina</taxon>
        <taxon>Tylenchomorpha</taxon>
        <taxon>Tylenchoidea</taxon>
        <taxon>Heteroderidae</taxon>
        <taxon>Heteroderinae</taxon>
        <taxon>Globodera</taxon>
    </lineage>
</organism>
<proteinExistence type="predicted"/>